<gene>
    <name evidence="3" type="ORF">S03H2_11963</name>
</gene>
<evidence type="ECO:0000256" key="1">
    <source>
        <dbReference type="ARBA" id="ARBA00022801"/>
    </source>
</evidence>
<accession>X1FJ94</accession>
<feature type="domain" description="Peptidase S9 prolyl oligopeptidase catalytic" evidence="2">
    <location>
        <begin position="2"/>
        <end position="149"/>
    </location>
</feature>
<evidence type="ECO:0000313" key="3">
    <source>
        <dbReference type="EMBL" id="GAH45007.1"/>
    </source>
</evidence>
<reference evidence="3" key="1">
    <citation type="journal article" date="2014" name="Front. Microbiol.">
        <title>High frequency of phylogenetically diverse reductive dehalogenase-homologous genes in deep subseafloor sedimentary metagenomes.</title>
        <authorList>
            <person name="Kawai M."/>
            <person name="Futagami T."/>
            <person name="Toyoda A."/>
            <person name="Takaki Y."/>
            <person name="Nishi S."/>
            <person name="Hori S."/>
            <person name="Arai W."/>
            <person name="Tsubouchi T."/>
            <person name="Morono Y."/>
            <person name="Uchiyama I."/>
            <person name="Ito T."/>
            <person name="Fujiyama A."/>
            <person name="Inagaki F."/>
            <person name="Takami H."/>
        </authorList>
    </citation>
    <scope>NUCLEOTIDE SEQUENCE</scope>
    <source>
        <strain evidence="3">Expedition CK06-06</strain>
    </source>
</reference>
<protein>
    <recommendedName>
        <fullName evidence="2">Peptidase S9 prolyl oligopeptidase catalytic domain-containing protein</fullName>
    </recommendedName>
</protein>
<name>X1FJ94_9ZZZZ</name>
<dbReference type="SUPFAM" id="SSF53474">
    <property type="entry name" value="alpha/beta-Hydrolases"/>
    <property type="match status" value="1"/>
</dbReference>
<proteinExistence type="predicted"/>
<feature type="non-terminal residue" evidence="3">
    <location>
        <position position="1"/>
    </location>
</feature>
<dbReference type="GO" id="GO:0004252">
    <property type="term" value="F:serine-type endopeptidase activity"/>
    <property type="evidence" value="ECO:0007669"/>
    <property type="project" value="TreeGrafter"/>
</dbReference>
<dbReference type="PANTHER" id="PTHR42776:SF27">
    <property type="entry name" value="DIPEPTIDYL PEPTIDASE FAMILY MEMBER 6"/>
    <property type="match status" value="1"/>
</dbReference>
<keyword evidence="1" id="KW-0378">Hydrolase</keyword>
<dbReference type="EMBL" id="BARU01006089">
    <property type="protein sequence ID" value="GAH45007.1"/>
    <property type="molecule type" value="Genomic_DNA"/>
</dbReference>
<dbReference type="Pfam" id="PF00326">
    <property type="entry name" value="Peptidase_S9"/>
    <property type="match status" value="1"/>
</dbReference>
<dbReference type="PANTHER" id="PTHR42776">
    <property type="entry name" value="SERINE PEPTIDASE S9 FAMILY MEMBER"/>
    <property type="match status" value="1"/>
</dbReference>
<dbReference type="Gene3D" id="3.40.50.1820">
    <property type="entry name" value="alpha/beta hydrolase"/>
    <property type="match status" value="1"/>
</dbReference>
<organism evidence="3">
    <name type="scientific">marine sediment metagenome</name>
    <dbReference type="NCBI Taxonomy" id="412755"/>
    <lineage>
        <taxon>unclassified sequences</taxon>
        <taxon>metagenomes</taxon>
        <taxon>ecological metagenomes</taxon>
    </lineage>
</organism>
<dbReference type="InterPro" id="IPR029058">
    <property type="entry name" value="AB_hydrolase_fold"/>
</dbReference>
<dbReference type="GO" id="GO:0006508">
    <property type="term" value="P:proteolysis"/>
    <property type="evidence" value="ECO:0007669"/>
    <property type="project" value="InterPro"/>
</dbReference>
<dbReference type="InterPro" id="IPR001375">
    <property type="entry name" value="Peptidase_S9_cat"/>
</dbReference>
<evidence type="ECO:0000259" key="2">
    <source>
        <dbReference type="Pfam" id="PF00326"/>
    </source>
</evidence>
<comment type="caution">
    <text evidence="3">The sequence shown here is derived from an EMBL/GenBank/DDBJ whole genome shotgun (WGS) entry which is preliminary data.</text>
</comment>
<dbReference type="AlphaFoldDB" id="X1FJ94"/>
<sequence>AEGLGVMGGSYGGYMTNWVVGHTDRFKSAIALNSMSNLYSGTGTSDIDYMDHGVTRGKNPWKDVDYFMSKSPISYVENVVTPLLLIHSSEDYRCPMDNAEQMFTALKKLKKTVEFVIFPGSHGFGRIGKPKHRVQRLQHILRWFDKYLK</sequence>